<dbReference type="PANTHER" id="PTHR37323">
    <property type="entry name" value="GCN5-RELATED N-ACETYLTRANSFERASE"/>
    <property type="match status" value="1"/>
</dbReference>
<dbReference type="Pfam" id="PF13444">
    <property type="entry name" value="Acetyltransf_5"/>
    <property type="match status" value="1"/>
</dbReference>
<dbReference type="EMBL" id="JBDKWZ010000022">
    <property type="protein sequence ID" value="MEN7551462.1"/>
    <property type="molecule type" value="Genomic_DNA"/>
</dbReference>
<dbReference type="InterPro" id="IPR052351">
    <property type="entry name" value="Ornithine_N-alpha-AT"/>
</dbReference>
<feature type="domain" description="Phospholipid/glycerol acyltransferase" evidence="6">
    <location>
        <begin position="79"/>
        <end position="202"/>
    </location>
</feature>
<evidence type="ECO:0000256" key="5">
    <source>
        <dbReference type="ARBA" id="ARBA00023315"/>
    </source>
</evidence>
<dbReference type="RefSeq" id="WP_346824243.1">
    <property type="nucleotide sequence ID" value="NZ_JBDKWZ010000022.1"/>
</dbReference>
<evidence type="ECO:0000259" key="6">
    <source>
        <dbReference type="SMART" id="SM00563"/>
    </source>
</evidence>
<dbReference type="GO" id="GO:0016746">
    <property type="term" value="F:acyltransferase activity"/>
    <property type="evidence" value="ECO:0007669"/>
    <property type="project" value="UniProtKB-KW"/>
</dbReference>
<comment type="pathway">
    <text evidence="1">Lipid metabolism.</text>
</comment>
<proteinExistence type="predicted"/>
<name>A0AAW9S5G1_9BACT</name>
<keyword evidence="8" id="KW-1185">Reference proteome</keyword>
<dbReference type="InterPro" id="IPR045746">
    <property type="entry name" value="ACT14924-like_Acyltransf_dom"/>
</dbReference>
<evidence type="ECO:0000256" key="3">
    <source>
        <dbReference type="ARBA" id="ARBA00022679"/>
    </source>
</evidence>
<dbReference type="InterPro" id="IPR002123">
    <property type="entry name" value="Plipid/glycerol_acylTrfase"/>
</dbReference>
<gene>
    <name evidence="7" type="ORF">AAG747_26330</name>
</gene>
<accession>A0AAW9S5G1</accession>
<protein>
    <submittedName>
        <fullName evidence="7">GNAT family N-acyltransferase</fullName>
        <ecNumber evidence="7">2.3.1.-</ecNumber>
    </submittedName>
</protein>
<sequence>MEFISKQQFIATSQLDKLKLDFTAGFLMKVLRINKINKIYSGIRYETDLEFLENALKDFQVRYEFSPEETENLPQEGAFITVSNHPYGLADGMILLRILLEKRPDFKVMANYLLEQLEQIRPHAISVNPFETMGNQGISLAGIRRSFEHLQQGCPLGIFPAGEVSTLQKDAGVVADKVWEASILKFIAKAKVPVVPIYFEGYNSKIFHWLGKIHPTLRTAKLPSELLNKKDQITKVRIGKAISVKEQAQWEDPEKLGRYLRAKTYALGSGINVKKFFRSNFKFPAKPQPVAEALATDLVEINVDYIREKCLVHTHGDFEVFIAHSQDIPHILQEIGRLREVTFREVGEGTNNPIDLDEYDLYYYHLFIWHKTESKIVGAYRMGKGREIFDQYGVKGLYIRSLFKVKEAFHPVLKQSIELGRSFIIKEYQQKPMPLFLLWKGILYFLLRNPQYKYLIGPVSISNSFSNMSKHLIIAFIKKHFYDYEKAQLIQPKKEFEVKGSNVDVDILLEKFQDNFEELDKFIQDIEPNRYRLPVLLKKYIKQNARIIGFNIDPMFNDSLDGLILLDVKEVPEKTIEGLKREFKKLAENQ</sequence>
<dbReference type="Proteomes" id="UP001403385">
    <property type="component" value="Unassembled WGS sequence"/>
</dbReference>
<evidence type="ECO:0000313" key="8">
    <source>
        <dbReference type="Proteomes" id="UP001403385"/>
    </source>
</evidence>
<keyword evidence="2" id="KW-0444">Lipid biosynthesis</keyword>
<dbReference type="SUPFAM" id="SSF69593">
    <property type="entry name" value="Glycerol-3-phosphate (1)-acyltransferase"/>
    <property type="match status" value="1"/>
</dbReference>
<evidence type="ECO:0000256" key="4">
    <source>
        <dbReference type="ARBA" id="ARBA00023098"/>
    </source>
</evidence>
<comment type="caution">
    <text evidence="7">The sequence shown here is derived from an EMBL/GenBank/DDBJ whole genome shotgun (WGS) entry which is preliminary data.</text>
</comment>
<keyword evidence="5 7" id="KW-0012">Acyltransferase</keyword>
<dbReference type="SMART" id="SM00563">
    <property type="entry name" value="PlsC"/>
    <property type="match status" value="1"/>
</dbReference>
<dbReference type="CDD" id="cd07986">
    <property type="entry name" value="LPLAT_ACT14924-like"/>
    <property type="match status" value="1"/>
</dbReference>
<dbReference type="InterPro" id="IPR016181">
    <property type="entry name" value="Acyl_CoA_acyltransferase"/>
</dbReference>
<dbReference type="GO" id="GO:0006629">
    <property type="term" value="P:lipid metabolic process"/>
    <property type="evidence" value="ECO:0007669"/>
    <property type="project" value="UniProtKB-KW"/>
</dbReference>
<keyword evidence="3 7" id="KW-0808">Transferase</keyword>
<organism evidence="7 8">
    <name type="scientific">Rapidithrix thailandica</name>
    <dbReference type="NCBI Taxonomy" id="413964"/>
    <lineage>
        <taxon>Bacteria</taxon>
        <taxon>Pseudomonadati</taxon>
        <taxon>Bacteroidota</taxon>
        <taxon>Cytophagia</taxon>
        <taxon>Cytophagales</taxon>
        <taxon>Flammeovirgaceae</taxon>
        <taxon>Rapidithrix</taxon>
    </lineage>
</organism>
<evidence type="ECO:0000256" key="1">
    <source>
        <dbReference type="ARBA" id="ARBA00005189"/>
    </source>
</evidence>
<evidence type="ECO:0000256" key="2">
    <source>
        <dbReference type="ARBA" id="ARBA00022516"/>
    </source>
</evidence>
<dbReference type="SUPFAM" id="SSF55729">
    <property type="entry name" value="Acyl-CoA N-acyltransferases (Nat)"/>
    <property type="match status" value="1"/>
</dbReference>
<dbReference type="AlphaFoldDB" id="A0AAW9S5G1"/>
<reference evidence="7 8" key="1">
    <citation type="submission" date="2024-04" db="EMBL/GenBank/DDBJ databases">
        <title>Novel genus in family Flammeovirgaceae.</title>
        <authorList>
            <person name="Nguyen T.H."/>
            <person name="Vuong T.Q."/>
            <person name="Le H."/>
            <person name="Kim S.-G."/>
        </authorList>
    </citation>
    <scope>NUCLEOTIDE SEQUENCE [LARGE SCALE GENOMIC DNA]</scope>
    <source>
        <strain evidence="7 8">JCM 23209</strain>
    </source>
</reference>
<dbReference type="Gene3D" id="3.40.630.30">
    <property type="match status" value="1"/>
</dbReference>
<keyword evidence="4" id="KW-0443">Lipid metabolism</keyword>
<dbReference type="PANTHER" id="PTHR37323:SF1">
    <property type="entry name" value="L-ORNITHINE N(ALPHA)-ACYLTRANSFERASE"/>
    <property type="match status" value="1"/>
</dbReference>
<dbReference type="EC" id="2.3.1.-" evidence="7"/>
<dbReference type="Pfam" id="PF19576">
    <property type="entry name" value="Acyltransf_2"/>
    <property type="match status" value="1"/>
</dbReference>
<evidence type="ECO:0000313" key="7">
    <source>
        <dbReference type="EMBL" id="MEN7551462.1"/>
    </source>
</evidence>